<dbReference type="RefSeq" id="WP_182923033.1">
    <property type="nucleotide sequence ID" value="NZ_WNXD01000002.1"/>
</dbReference>
<keyword evidence="1" id="KW-1133">Transmembrane helix</keyword>
<dbReference type="EMBL" id="WNXD01000002">
    <property type="protein sequence ID" value="MBB2146375.1"/>
    <property type="molecule type" value="Genomic_DNA"/>
</dbReference>
<reference evidence="2" key="1">
    <citation type="submission" date="2019-11" db="EMBL/GenBank/DDBJ databases">
        <title>Description of Pedobacter sp. LMG 31464T.</title>
        <authorList>
            <person name="Carlier A."/>
            <person name="Qi S."/>
            <person name="Vandamme P."/>
        </authorList>
    </citation>
    <scope>NUCLEOTIDE SEQUENCE</scope>
    <source>
        <strain evidence="2">LMG 31464</strain>
    </source>
</reference>
<keyword evidence="1" id="KW-0812">Transmembrane</keyword>
<feature type="transmembrane region" description="Helical" evidence="1">
    <location>
        <begin position="16"/>
        <end position="39"/>
    </location>
</feature>
<evidence type="ECO:0000256" key="1">
    <source>
        <dbReference type="SAM" id="Phobius"/>
    </source>
</evidence>
<dbReference type="Proteomes" id="UP000601055">
    <property type="component" value="Unassembled WGS sequence"/>
</dbReference>
<protein>
    <submittedName>
        <fullName evidence="2">Uncharacterized protein</fullName>
    </submittedName>
</protein>
<evidence type="ECO:0000313" key="2">
    <source>
        <dbReference type="EMBL" id="MBB2146375.1"/>
    </source>
</evidence>
<keyword evidence="1" id="KW-0472">Membrane</keyword>
<sequence>MKLLTYYLVILLPMPLLYWVAKLIDAPTFCVGLAIYVILYRPFVDSLRLIDLGLLKKQGLWKMFLGMPYYHLKYFKELYFGIR</sequence>
<evidence type="ECO:0000313" key="3">
    <source>
        <dbReference type="Proteomes" id="UP000601055"/>
    </source>
</evidence>
<proteinExistence type="predicted"/>
<name>A0A923E176_9SPHI</name>
<organism evidence="2 3">
    <name type="scientific">Pedobacter planticolens</name>
    <dbReference type="NCBI Taxonomy" id="2679964"/>
    <lineage>
        <taxon>Bacteria</taxon>
        <taxon>Pseudomonadati</taxon>
        <taxon>Bacteroidota</taxon>
        <taxon>Sphingobacteriia</taxon>
        <taxon>Sphingobacteriales</taxon>
        <taxon>Sphingobacteriaceae</taxon>
        <taxon>Pedobacter</taxon>
    </lineage>
</organism>
<accession>A0A923E176</accession>
<gene>
    <name evidence="2" type="ORF">GM921_12815</name>
</gene>
<dbReference type="AlphaFoldDB" id="A0A923E176"/>
<comment type="caution">
    <text evidence="2">The sequence shown here is derived from an EMBL/GenBank/DDBJ whole genome shotgun (WGS) entry which is preliminary data.</text>
</comment>
<keyword evidence="3" id="KW-1185">Reference proteome</keyword>